<evidence type="ECO:0000313" key="4">
    <source>
        <dbReference type="Proteomes" id="UP001595765"/>
    </source>
</evidence>
<comment type="caution">
    <text evidence="3">The sequence shown here is derived from an EMBL/GenBank/DDBJ whole genome shotgun (WGS) entry which is preliminary data.</text>
</comment>
<protein>
    <submittedName>
        <fullName evidence="3">DUF5324 family protein</fullName>
    </submittedName>
</protein>
<name>A0ABV8HQ60_9ACTN</name>
<evidence type="ECO:0000313" key="3">
    <source>
        <dbReference type="EMBL" id="MFC4034193.1"/>
    </source>
</evidence>
<dbReference type="InterPro" id="IPR035214">
    <property type="entry name" value="DUF5324"/>
</dbReference>
<proteinExistence type="predicted"/>
<feature type="region of interest" description="Disordered" evidence="1">
    <location>
        <begin position="232"/>
        <end position="272"/>
    </location>
</feature>
<sequence length="272" mass="28684">MTRIESVRHAADVTKDSVRHAAEVAAPYTSTAKDGAVHYGRQAGVYGKHVGAMAKQQYDAKLADRVEQVVEQVREQAAAAVPPKAVEAVETAAKRTRKGAKAAAVYTAPVVGTAVAATKATKAAAGPAKDEVVLRGGAALHALRGQVSAADIDRLVRRRTRRAKTGRVFRGLVIVGLAGGAAVAAFKWWSRQSNPDWLVEPSQATDPLEDADRAAMNGSGTLTVVDPLEETLADESGVPLNGSDRVDRVDGQGLDPEVEAKQADADHRDDDR</sequence>
<feature type="compositionally biased region" description="Basic and acidic residues" evidence="1">
    <location>
        <begin position="258"/>
        <end position="272"/>
    </location>
</feature>
<evidence type="ECO:0000256" key="2">
    <source>
        <dbReference type="SAM" id="Phobius"/>
    </source>
</evidence>
<keyword evidence="2" id="KW-0472">Membrane</keyword>
<dbReference type="Proteomes" id="UP001595765">
    <property type="component" value="Unassembled WGS sequence"/>
</dbReference>
<keyword evidence="2" id="KW-1133">Transmembrane helix</keyword>
<dbReference type="EMBL" id="JBHSBB010000014">
    <property type="protein sequence ID" value="MFC4034193.1"/>
    <property type="molecule type" value="Genomic_DNA"/>
</dbReference>
<organism evidence="3 4">
    <name type="scientific">Streptomyces polygonati</name>
    <dbReference type="NCBI Taxonomy" id="1617087"/>
    <lineage>
        <taxon>Bacteria</taxon>
        <taxon>Bacillati</taxon>
        <taxon>Actinomycetota</taxon>
        <taxon>Actinomycetes</taxon>
        <taxon>Kitasatosporales</taxon>
        <taxon>Streptomycetaceae</taxon>
        <taxon>Streptomyces</taxon>
    </lineage>
</organism>
<evidence type="ECO:0000256" key="1">
    <source>
        <dbReference type="SAM" id="MobiDB-lite"/>
    </source>
</evidence>
<keyword evidence="4" id="KW-1185">Reference proteome</keyword>
<accession>A0ABV8HQ60</accession>
<reference evidence="4" key="1">
    <citation type="journal article" date="2019" name="Int. J. Syst. Evol. Microbiol.">
        <title>The Global Catalogue of Microorganisms (GCM) 10K type strain sequencing project: providing services to taxonomists for standard genome sequencing and annotation.</title>
        <authorList>
            <consortium name="The Broad Institute Genomics Platform"/>
            <consortium name="The Broad Institute Genome Sequencing Center for Infectious Disease"/>
            <person name="Wu L."/>
            <person name="Ma J."/>
        </authorList>
    </citation>
    <scope>NUCLEOTIDE SEQUENCE [LARGE SCALE GENOMIC DNA]</scope>
    <source>
        <strain evidence="4">CGMCC 4.7237</strain>
    </source>
</reference>
<dbReference type="RefSeq" id="WP_386431909.1">
    <property type="nucleotide sequence ID" value="NZ_JBHSBB010000014.1"/>
</dbReference>
<feature type="transmembrane region" description="Helical" evidence="2">
    <location>
        <begin position="168"/>
        <end position="189"/>
    </location>
</feature>
<gene>
    <name evidence="3" type="ORF">ACFO3J_22340</name>
</gene>
<dbReference type="Pfam" id="PF17258">
    <property type="entry name" value="DUF5324"/>
    <property type="match status" value="1"/>
</dbReference>
<keyword evidence="2" id="KW-0812">Transmembrane</keyword>